<evidence type="ECO:0000256" key="6">
    <source>
        <dbReference type="SAM" id="MobiDB-lite"/>
    </source>
</evidence>
<evidence type="ECO:0000313" key="9">
    <source>
        <dbReference type="EMBL" id="MFF0545959.1"/>
    </source>
</evidence>
<protein>
    <submittedName>
        <fullName evidence="9">Protein kinase</fullName>
    </submittedName>
</protein>
<evidence type="ECO:0000256" key="3">
    <source>
        <dbReference type="ARBA" id="ARBA00022777"/>
    </source>
</evidence>
<dbReference type="SMART" id="SM00220">
    <property type="entry name" value="S_TKc"/>
    <property type="match status" value="1"/>
</dbReference>
<name>A0ABW6PU82_9NOCA</name>
<reference evidence="9 10" key="1">
    <citation type="submission" date="2024-10" db="EMBL/GenBank/DDBJ databases">
        <title>The Natural Products Discovery Center: Release of the First 8490 Sequenced Strains for Exploring Actinobacteria Biosynthetic Diversity.</title>
        <authorList>
            <person name="Kalkreuter E."/>
            <person name="Kautsar S.A."/>
            <person name="Yang D."/>
            <person name="Bader C.D."/>
            <person name="Teijaro C.N."/>
            <person name="Fluegel L."/>
            <person name="Davis C.M."/>
            <person name="Simpson J.R."/>
            <person name="Lauterbach L."/>
            <person name="Steele A.D."/>
            <person name="Gui C."/>
            <person name="Meng S."/>
            <person name="Li G."/>
            <person name="Viehrig K."/>
            <person name="Ye F."/>
            <person name="Su P."/>
            <person name="Kiefer A.F."/>
            <person name="Nichols A."/>
            <person name="Cepeda A.J."/>
            <person name="Yan W."/>
            <person name="Fan B."/>
            <person name="Jiang Y."/>
            <person name="Adhikari A."/>
            <person name="Zheng C.-J."/>
            <person name="Schuster L."/>
            <person name="Cowan T.M."/>
            <person name="Smanski M.J."/>
            <person name="Chevrette M.G."/>
            <person name="De Carvalho L.P.S."/>
            <person name="Shen B."/>
        </authorList>
    </citation>
    <scope>NUCLEOTIDE SEQUENCE [LARGE SCALE GENOMIC DNA]</scope>
    <source>
        <strain evidence="9 10">NPDC004045</strain>
    </source>
</reference>
<keyword evidence="4 5" id="KW-0067">ATP-binding</keyword>
<feature type="compositionally biased region" description="Low complexity" evidence="6">
    <location>
        <begin position="386"/>
        <end position="397"/>
    </location>
</feature>
<keyword evidence="10" id="KW-1185">Reference proteome</keyword>
<feature type="compositionally biased region" description="Low complexity" evidence="6">
    <location>
        <begin position="358"/>
        <end position="373"/>
    </location>
</feature>
<dbReference type="InterPro" id="IPR011009">
    <property type="entry name" value="Kinase-like_dom_sf"/>
</dbReference>
<dbReference type="GO" id="GO:0016301">
    <property type="term" value="F:kinase activity"/>
    <property type="evidence" value="ECO:0007669"/>
    <property type="project" value="UniProtKB-KW"/>
</dbReference>
<evidence type="ECO:0000313" key="10">
    <source>
        <dbReference type="Proteomes" id="UP001601444"/>
    </source>
</evidence>
<dbReference type="Gene3D" id="1.10.510.10">
    <property type="entry name" value="Transferase(Phosphotransferase) domain 1"/>
    <property type="match status" value="1"/>
</dbReference>
<keyword evidence="3 9" id="KW-0418">Kinase</keyword>
<gene>
    <name evidence="9" type="ORF">ACFYTF_24270</name>
</gene>
<dbReference type="InterPro" id="IPR008271">
    <property type="entry name" value="Ser/Thr_kinase_AS"/>
</dbReference>
<keyword evidence="1" id="KW-0808">Transferase</keyword>
<dbReference type="Gene3D" id="3.30.200.20">
    <property type="entry name" value="Phosphorylase Kinase, domain 1"/>
    <property type="match status" value="1"/>
</dbReference>
<evidence type="ECO:0000256" key="4">
    <source>
        <dbReference type="ARBA" id="ARBA00022840"/>
    </source>
</evidence>
<dbReference type="InterPro" id="IPR000719">
    <property type="entry name" value="Prot_kinase_dom"/>
</dbReference>
<feature type="region of interest" description="Disordered" evidence="6">
    <location>
        <begin position="297"/>
        <end position="436"/>
    </location>
</feature>
<comment type="caution">
    <text evidence="9">The sequence shown here is derived from an EMBL/GenBank/DDBJ whole genome shotgun (WGS) entry which is preliminary data.</text>
</comment>
<keyword evidence="7" id="KW-0472">Membrane</keyword>
<dbReference type="Pfam" id="PF00069">
    <property type="entry name" value="Pkinase"/>
    <property type="match status" value="1"/>
</dbReference>
<keyword evidence="7" id="KW-1133">Transmembrane helix</keyword>
<feature type="binding site" evidence="5">
    <location>
        <position position="43"/>
    </location>
    <ligand>
        <name>ATP</name>
        <dbReference type="ChEBI" id="CHEBI:30616"/>
    </ligand>
</feature>
<evidence type="ECO:0000259" key="8">
    <source>
        <dbReference type="PROSITE" id="PS50011"/>
    </source>
</evidence>
<dbReference type="Proteomes" id="UP001601444">
    <property type="component" value="Unassembled WGS sequence"/>
</dbReference>
<evidence type="ECO:0000256" key="1">
    <source>
        <dbReference type="ARBA" id="ARBA00022679"/>
    </source>
</evidence>
<proteinExistence type="predicted"/>
<dbReference type="InterPro" id="IPR017441">
    <property type="entry name" value="Protein_kinase_ATP_BS"/>
</dbReference>
<evidence type="ECO:0000256" key="5">
    <source>
        <dbReference type="PROSITE-ProRule" id="PRU10141"/>
    </source>
</evidence>
<dbReference type="CDD" id="cd14014">
    <property type="entry name" value="STKc_PknB_like"/>
    <property type="match status" value="1"/>
</dbReference>
<feature type="compositionally biased region" description="Low complexity" evidence="6">
    <location>
        <begin position="313"/>
        <end position="325"/>
    </location>
</feature>
<feature type="domain" description="Protein kinase" evidence="8">
    <location>
        <begin position="15"/>
        <end position="267"/>
    </location>
</feature>
<dbReference type="EMBL" id="JBIAMX010000017">
    <property type="protein sequence ID" value="MFF0545959.1"/>
    <property type="molecule type" value="Genomic_DNA"/>
</dbReference>
<evidence type="ECO:0000256" key="2">
    <source>
        <dbReference type="ARBA" id="ARBA00022741"/>
    </source>
</evidence>
<dbReference type="RefSeq" id="WP_387702402.1">
    <property type="nucleotide sequence ID" value="NZ_JBIAMX010000017.1"/>
</dbReference>
<dbReference type="PROSITE" id="PS00108">
    <property type="entry name" value="PROTEIN_KINASE_ST"/>
    <property type="match status" value="1"/>
</dbReference>
<feature type="transmembrane region" description="Helical" evidence="7">
    <location>
        <begin position="462"/>
        <end position="484"/>
    </location>
</feature>
<organism evidence="9 10">
    <name type="scientific">Nocardia thailandica</name>
    <dbReference type="NCBI Taxonomy" id="257275"/>
    <lineage>
        <taxon>Bacteria</taxon>
        <taxon>Bacillati</taxon>
        <taxon>Actinomycetota</taxon>
        <taxon>Actinomycetes</taxon>
        <taxon>Mycobacteriales</taxon>
        <taxon>Nocardiaceae</taxon>
        <taxon>Nocardia</taxon>
    </lineage>
</organism>
<dbReference type="SUPFAM" id="SSF56112">
    <property type="entry name" value="Protein kinase-like (PK-like)"/>
    <property type="match status" value="1"/>
</dbReference>
<evidence type="ECO:0000256" key="7">
    <source>
        <dbReference type="SAM" id="Phobius"/>
    </source>
</evidence>
<keyword evidence="2 5" id="KW-0547">Nucleotide-binding</keyword>
<accession>A0ABW6PU82</accession>
<keyword evidence="7" id="KW-0812">Transmembrane</keyword>
<sequence>MRPLGVGDPPGIGPYRLLGVLGAGGMGKVYLGRSAGGRTVAVKVVRPELADDTGFRRRFAREVAAARRVGGDHTVPLLDAETEGEFPWLATAYVAGPSLRDAVDEHGPLPEPALRVLTAGLARALVAVHAAGVVHRDLKPSNVLLTVDGPRVIDFGIARATDDSVLTETGNIIGTPGFMSPEQVTGDGPVGPPGDVFALAAVVVYAATGTGPYGDGPMAAKLFRVLHQPADVSGVPEALRPLLTACFAADPAARPAPAEIVAAVSALGPVAAAGWLPPSILEQVSRAAVSLLDLDTDPALNPPPGPTVSARWPGTAAGPGAPAGADGRGGGPVGWTTPPAGYRGPSASTDPDGYRSVPATPRPGAAGPASGAAERFPSATEARPLGADASAGSAPAPAREPERSHTRSHGAHGGDLVRPQTTGVGAPGGWSYPLAAQTDPAAATPTLVPAGSARARRRPVGLIAAVVGVLVLTAAIAVGGGVWLSQRGSAGPAMSAPPPSAPGAAGALPDGYAGTWTGNGSDGLATFAITVTLRAGEVGSEVGTSSNTGALSGSTCARAETLTAVADTNIVLTARLTGGANCMDDGQTSTLSLRADGTLGYVTPSPIGSIRATLRRN</sequence>
<dbReference type="PROSITE" id="PS50011">
    <property type="entry name" value="PROTEIN_KINASE_DOM"/>
    <property type="match status" value="1"/>
</dbReference>
<dbReference type="PANTHER" id="PTHR43289">
    <property type="entry name" value="MITOGEN-ACTIVATED PROTEIN KINASE KINASE KINASE 20-RELATED"/>
    <property type="match status" value="1"/>
</dbReference>
<dbReference type="PROSITE" id="PS00107">
    <property type="entry name" value="PROTEIN_KINASE_ATP"/>
    <property type="match status" value="1"/>
</dbReference>
<dbReference type="PANTHER" id="PTHR43289:SF34">
    <property type="entry name" value="SERINE_THREONINE-PROTEIN KINASE YBDM-RELATED"/>
    <property type="match status" value="1"/>
</dbReference>